<protein>
    <submittedName>
        <fullName evidence="3">Cvnh domain-containing protein</fullName>
    </submittedName>
</protein>
<dbReference type="Gene3D" id="2.30.60.10">
    <property type="entry name" value="Cyanovirin-N"/>
    <property type="match status" value="1"/>
</dbReference>
<dbReference type="AlphaFoldDB" id="A0A9P7RCP9"/>
<feature type="chain" id="PRO_5040381597" evidence="1">
    <location>
        <begin position="20"/>
        <end position="112"/>
    </location>
</feature>
<dbReference type="InterPro" id="IPR036673">
    <property type="entry name" value="Cyanovirin-N_sf"/>
</dbReference>
<evidence type="ECO:0000259" key="2">
    <source>
        <dbReference type="Pfam" id="PF08881"/>
    </source>
</evidence>
<dbReference type="InterPro" id="IPR011058">
    <property type="entry name" value="Cyanovirin-N"/>
</dbReference>
<dbReference type="EMBL" id="JAESDN010000003">
    <property type="protein sequence ID" value="KAG7053596.1"/>
    <property type="molecule type" value="Genomic_DNA"/>
</dbReference>
<dbReference type="Proteomes" id="UP000699042">
    <property type="component" value="Unassembled WGS sequence"/>
</dbReference>
<evidence type="ECO:0000256" key="1">
    <source>
        <dbReference type="SAM" id="SignalP"/>
    </source>
</evidence>
<proteinExistence type="predicted"/>
<comment type="caution">
    <text evidence="3">The sequence shown here is derived from an EMBL/GenBank/DDBJ whole genome shotgun (WGS) entry which is preliminary data.</text>
</comment>
<keyword evidence="4" id="KW-1185">Reference proteome</keyword>
<evidence type="ECO:0000313" key="4">
    <source>
        <dbReference type="Proteomes" id="UP000699042"/>
    </source>
</evidence>
<evidence type="ECO:0000313" key="3">
    <source>
        <dbReference type="EMBL" id="KAG7053596.1"/>
    </source>
</evidence>
<gene>
    <name evidence="3" type="ORF">JMJ77_000683</name>
</gene>
<name>A0A9P7RCP9_9PEZI</name>
<accession>A0A9P7RCP9</accession>
<sequence length="112" mass="11986">MRVLATLPLLAMAALQVAAGDFSATCSGTSYFSTSVKSYCQDKYQEDNYSTDLDMTKCLANVGGRIVFCDCGLGGDKKQILNCRCTDSTGTKRPSSLNLDTCLSNIDGDLKC</sequence>
<feature type="domain" description="Cyanovirin-N" evidence="2">
    <location>
        <begin position="22"/>
        <end position="111"/>
    </location>
</feature>
<reference evidence="3" key="1">
    <citation type="submission" date="2021-05" db="EMBL/GenBank/DDBJ databases">
        <title>Comparative genomics of three Colletotrichum scovillei strains and genetic complementation revealed genes involved fungal growth and virulence on chili pepper.</title>
        <authorList>
            <person name="Hsieh D.-K."/>
            <person name="Chuang S.-C."/>
            <person name="Chen C.-Y."/>
            <person name="Chao Y.-T."/>
            <person name="Lu M.-Y.J."/>
            <person name="Lee M.-H."/>
            <person name="Shih M.-C."/>
        </authorList>
    </citation>
    <scope>NUCLEOTIDE SEQUENCE</scope>
    <source>
        <strain evidence="3">Coll-153</strain>
    </source>
</reference>
<organism evidence="3 4">
    <name type="scientific">Colletotrichum scovillei</name>
    <dbReference type="NCBI Taxonomy" id="1209932"/>
    <lineage>
        <taxon>Eukaryota</taxon>
        <taxon>Fungi</taxon>
        <taxon>Dikarya</taxon>
        <taxon>Ascomycota</taxon>
        <taxon>Pezizomycotina</taxon>
        <taxon>Sordariomycetes</taxon>
        <taxon>Hypocreomycetidae</taxon>
        <taxon>Glomerellales</taxon>
        <taxon>Glomerellaceae</taxon>
        <taxon>Colletotrichum</taxon>
        <taxon>Colletotrichum acutatum species complex</taxon>
    </lineage>
</organism>
<feature type="signal peptide" evidence="1">
    <location>
        <begin position="1"/>
        <end position="19"/>
    </location>
</feature>
<keyword evidence="1" id="KW-0732">Signal</keyword>
<dbReference type="Pfam" id="PF08881">
    <property type="entry name" value="CVNH"/>
    <property type="match status" value="1"/>
</dbReference>
<dbReference type="SUPFAM" id="SSF51322">
    <property type="entry name" value="Cyanovirin-N"/>
    <property type="match status" value="1"/>
</dbReference>